<evidence type="ECO:0000256" key="1">
    <source>
        <dbReference type="ARBA" id="ARBA00004141"/>
    </source>
</evidence>
<protein>
    <recommendedName>
        <fullName evidence="10">Sucrose transporter</fullName>
    </recommendedName>
</protein>
<reference evidence="8 9" key="1">
    <citation type="submission" date="2022-07" db="EMBL/GenBank/DDBJ databases">
        <title>Genome-wide signatures of adaptation to extreme environments.</title>
        <authorList>
            <person name="Cho C.H."/>
            <person name="Yoon H.S."/>
        </authorList>
    </citation>
    <scope>NUCLEOTIDE SEQUENCE [LARGE SCALE GENOMIC DNA]</scope>
    <source>
        <strain evidence="8 9">DBV 063 E5</strain>
    </source>
</reference>
<feature type="region of interest" description="Disordered" evidence="6">
    <location>
        <begin position="1"/>
        <end position="53"/>
    </location>
</feature>
<dbReference type="GO" id="GO:0016020">
    <property type="term" value="C:membrane"/>
    <property type="evidence" value="ECO:0007669"/>
    <property type="project" value="UniProtKB-SubCell"/>
</dbReference>
<evidence type="ECO:0000256" key="2">
    <source>
        <dbReference type="ARBA" id="ARBA00022448"/>
    </source>
</evidence>
<comment type="caution">
    <text evidence="8">The sequence shown here is derived from an EMBL/GenBank/DDBJ whole genome shotgun (WGS) entry which is preliminary data.</text>
</comment>
<proteinExistence type="predicted"/>
<feature type="transmembrane region" description="Helical" evidence="7">
    <location>
        <begin position="166"/>
        <end position="187"/>
    </location>
</feature>
<feature type="transmembrane region" description="Helical" evidence="7">
    <location>
        <begin position="247"/>
        <end position="266"/>
    </location>
</feature>
<evidence type="ECO:0000256" key="6">
    <source>
        <dbReference type="SAM" id="MobiDB-lite"/>
    </source>
</evidence>
<dbReference type="EMBL" id="JANCYW010000017">
    <property type="protein sequence ID" value="KAK4538311.1"/>
    <property type="molecule type" value="Genomic_DNA"/>
</dbReference>
<keyword evidence="4 7" id="KW-1133">Transmembrane helix</keyword>
<name>A0AAV9J1Q8_CYACA</name>
<feature type="transmembrane region" description="Helical" evidence="7">
    <location>
        <begin position="132"/>
        <end position="154"/>
    </location>
</feature>
<keyword evidence="3 7" id="KW-0812">Transmembrane</keyword>
<comment type="subcellular location">
    <subcellularLocation>
        <location evidence="1">Membrane</location>
        <topology evidence="1">Multi-pass membrane protein</topology>
    </subcellularLocation>
</comment>
<dbReference type="PANTHER" id="PTHR19432:SF35">
    <property type="entry name" value="SOLUTE CARRIER FAMILY 45 MEMBER 3 ISOFORM X1"/>
    <property type="match status" value="1"/>
</dbReference>
<keyword evidence="5 7" id="KW-0472">Membrane</keyword>
<dbReference type="PANTHER" id="PTHR19432">
    <property type="entry name" value="SUGAR TRANSPORTER"/>
    <property type="match status" value="1"/>
</dbReference>
<feature type="transmembrane region" description="Helical" evidence="7">
    <location>
        <begin position="97"/>
        <end position="120"/>
    </location>
</feature>
<dbReference type="AlphaFoldDB" id="A0AAV9J1Q8"/>
<accession>A0AAV9J1Q8</accession>
<feature type="transmembrane region" description="Helical" evidence="7">
    <location>
        <begin position="311"/>
        <end position="330"/>
    </location>
</feature>
<keyword evidence="9" id="KW-1185">Reference proteome</keyword>
<evidence type="ECO:0000256" key="3">
    <source>
        <dbReference type="ARBA" id="ARBA00022692"/>
    </source>
</evidence>
<evidence type="ECO:0000313" key="8">
    <source>
        <dbReference type="EMBL" id="KAK4538311.1"/>
    </source>
</evidence>
<evidence type="ECO:0000256" key="4">
    <source>
        <dbReference type="ARBA" id="ARBA00022989"/>
    </source>
</evidence>
<keyword evidence="2" id="KW-0813">Transport</keyword>
<feature type="transmembrane region" description="Helical" evidence="7">
    <location>
        <begin position="497"/>
        <end position="516"/>
    </location>
</feature>
<dbReference type="Pfam" id="PF07690">
    <property type="entry name" value="MFS_1"/>
    <property type="match status" value="2"/>
</dbReference>
<dbReference type="Gene3D" id="1.20.1250.20">
    <property type="entry name" value="MFS general substrate transporter like domains"/>
    <property type="match status" value="2"/>
</dbReference>
<evidence type="ECO:0000256" key="5">
    <source>
        <dbReference type="ARBA" id="ARBA00023136"/>
    </source>
</evidence>
<organism evidence="8 9">
    <name type="scientific">Cyanidium caldarium</name>
    <name type="common">Red alga</name>
    <dbReference type="NCBI Taxonomy" id="2771"/>
    <lineage>
        <taxon>Eukaryota</taxon>
        <taxon>Rhodophyta</taxon>
        <taxon>Bangiophyceae</taxon>
        <taxon>Cyanidiales</taxon>
        <taxon>Cyanidiaceae</taxon>
        <taxon>Cyanidium</taxon>
    </lineage>
</organism>
<feature type="transmembrane region" description="Helical" evidence="7">
    <location>
        <begin position="464"/>
        <end position="491"/>
    </location>
</feature>
<feature type="transmembrane region" description="Helical" evidence="7">
    <location>
        <begin position="431"/>
        <end position="452"/>
    </location>
</feature>
<evidence type="ECO:0008006" key="10">
    <source>
        <dbReference type="Google" id="ProtNLM"/>
    </source>
</evidence>
<feature type="transmembrane region" description="Helical" evidence="7">
    <location>
        <begin position="208"/>
        <end position="227"/>
    </location>
</feature>
<gene>
    <name evidence="8" type="ORF">CDCA_CDCA17G4336</name>
</gene>
<evidence type="ECO:0000313" key="9">
    <source>
        <dbReference type="Proteomes" id="UP001301350"/>
    </source>
</evidence>
<feature type="transmembrane region" description="Helical" evidence="7">
    <location>
        <begin position="369"/>
        <end position="388"/>
    </location>
</feature>
<dbReference type="Proteomes" id="UP001301350">
    <property type="component" value="Unassembled WGS sequence"/>
</dbReference>
<dbReference type="SUPFAM" id="SSF103473">
    <property type="entry name" value="MFS general substrate transporter"/>
    <property type="match status" value="1"/>
</dbReference>
<evidence type="ECO:0000256" key="7">
    <source>
        <dbReference type="SAM" id="Phobius"/>
    </source>
</evidence>
<dbReference type="InterPro" id="IPR011701">
    <property type="entry name" value="MFS"/>
</dbReference>
<dbReference type="InterPro" id="IPR036259">
    <property type="entry name" value="MFS_trans_sf"/>
</dbReference>
<sequence length="663" mass="71702">MLPPVHTQRGGRRGPADRSPPGRRVTAWPGGTSSPGTSLRDRSHKWTADATPESSEELPLGRLLAITCCTLGQAFAWACQFSFMTPHFLMLGVEKEFANFLWIAGPVSGLVVQPIIGAASDRCRSRIGRRRPFLLGGLLFMALGLLSVAVARPLGRMLFGDAERDATPLGALVVSIAGFWIIDLSNNAIQASSRTLVADLAAPEQQELGAALTAFWLSVGNLLGFYVGGNPWLYSWIPLGFSETTSVFIIAIAVLIPSCAVTLLGARETPLDELPSASSTAAVDGHPDGYGDERGMLVEILRALADMPRPVWSVCLVQFFSFIAFFSYQINASAWFGENVFRGRANVSWSAPQSEAETLLHRFERGVQMYSTAMAIQSLVTLMSSAMIPCLSQFVGLRATYLASQLWLAACLLLATLVVRVPVDELRVQLAVVILAATGFPWAATLSIPYAIVAREIGEQDRGLFLGILNIAIVVPQMLVAVLMGVVLKIAGGDFTAAFVVGGIAALMASACVLRISRDVEPLSDEDEDEETAAPIYAGQRAERELRPRLKRPASIIFAPMNAVPARHSVFGLHAAYARRRRMRRIQSSEGILQRAQLHSTSFQDMLTTMAQPIRRVNSSGDQLHRRSINAAVVATAARAATEDTPLLRGVPGEATIPENEEW</sequence>
<dbReference type="GO" id="GO:0008506">
    <property type="term" value="F:sucrose:proton symporter activity"/>
    <property type="evidence" value="ECO:0007669"/>
    <property type="project" value="TreeGrafter"/>
</dbReference>
<feature type="transmembrane region" description="Helical" evidence="7">
    <location>
        <begin position="400"/>
        <end position="419"/>
    </location>
</feature>